<feature type="region of interest" description="Disordered" evidence="3">
    <location>
        <begin position="425"/>
        <end position="444"/>
    </location>
</feature>
<gene>
    <name evidence="6" type="ORF">G4B88_028349</name>
</gene>
<feature type="region of interest" description="Disordered" evidence="3">
    <location>
        <begin position="106"/>
        <end position="127"/>
    </location>
</feature>
<feature type="domain" description="RRM" evidence="5">
    <location>
        <begin position="134"/>
        <end position="215"/>
    </location>
</feature>
<dbReference type="Pfam" id="PF00076">
    <property type="entry name" value="RRM_1"/>
    <property type="match status" value="2"/>
</dbReference>
<evidence type="ECO:0000256" key="1">
    <source>
        <dbReference type="ARBA" id="ARBA00022884"/>
    </source>
</evidence>
<feature type="compositionally biased region" description="Low complexity" evidence="3">
    <location>
        <begin position="43"/>
        <end position="52"/>
    </location>
</feature>
<name>A0A7J6FH96_CANSA</name>
<dbReference type="GO" id="GO:0003723">
    <property type="term" value="F:RNA binding"/>
    <property type="evidence" value="ECO:0007669"/>
    <property type="project" value="UniProtKB-UniRule"/>
</dbReference>
<dbReference type="EMBL" id="JAATIQ010000209">
    <property type="protein sequence ID" value="KAF4370072.1"/>
    <property type="molecule type" value="Genomic_DNA"/>
</dbReference>
<feature type="compositionally biased region" description="Polar residues" evidence="3">
    <location>
        <begin position="61"/>
        <end position="79"/>
    </location>
</feature>
<evidence type="ECO:0000313" key="7">
    <source>
        <dbReference type="Proteomes" id="UP000583929"/>
    </source>
</evidence>
<sequence length="601" mass="68538">MSIFSKFGFVIAQITQELAKLERQRGFGDHQVQDSHRNLHPGTSTSSSSWSSGDFHHNHQPYYQDQSFNDPNYNNTHQSHYYHHSVRPDHHSGLFNGAITYGSGHHVPMSERKRSWSHSNRGNSPDRVDGYGLAKLYVSHIPRTAVEQDIRPLFEQHGNVAEVILLKDRSTGQQQGSCFVKFATTFEADKAIAALNNQHYFPGEQVPITVKYAGKPDRERERERERHGAPDNKVFVAMLNKEASREEIMEIFSPYGFVEDVYIILDEMKQSRGCGFVRFSHADMAATAIKALNGTYTMRGCDRPLAVRFAEPKKVRNGEGSVPFKFPSRNNKMFSGMPFGPHSHEPVVRTTTNLGESMLGHNRPNAPYLAQLFSLTTQPQAVSLVANQEPLQLSQMQNIKTSTQQFQGEVHDFPRQLHLIQPSKQTLEQQKLSQASGQSPLPTVSSSQEVAYNIPRAAVLANPQTPELPECDWSEHTCPDGHKYYYNCITRESLWDKPKEYGLFEEQLKERQQQAAVHKLQSSSLVLSKQQAAQTQETISHDNVTYLVKQNGYKEIDSHPFSIFRLFVFEFSFLELEKEFAQHSELRTMEKALKGMHIRFR</sequence>
<evidence type="ECO:0000256" key="3">
    <source>
        <dbReference type="SAM" id="MobiDB-lite"/>
    </source>
</evidence>
<dbReference type="InterPro" id="IPR036020">
    <property type="entry name" value="WW_dom_sf"/>
</dbReference>
<evidence type="ECO:0000313" key="6">
    <source>
        <dbReference type="EMBL" id="KAF4370072.1"/>
    </source>
</evidence>
<dbReference type="InterPro" id="IPR035979">
    <property type="entry name" value="RBD_domain_sf"/>
</dbReference>
<dbReference type="PROSITE" id="PS50020">
    <property type="entry name" value="WW_DOMAIN_2"/>
    <property type="match status" value="1"/>
</dbReference>
<evidence type="ECO:0000259" key="5">
    <source>
        <dbReference type="PROSITE" id="PS50102"/>
    </source>
</evidence>
<feature type="region of interest" description="Disordered" evidence="3">
    <location>
        <begin position="26"/>
        <end position="87"/>
    </location>
</feature>
<dbReference type="PANTHER" id="PTHR10352">
    <property type="entry name" value="EUKARYOTIC TRANSLATION INITIATION FACTOR 3 SUBUNIT G"/>
    <property type="match status" value="1"/>
</dbReference>
<feature type="domain" description="RRM" evidence="5">
    <location>
        <begin position="232"/>
        <end position="312"/>
    </location>
</feature>
<keyword evidence="7" id="KW-1185">Reference proteome</keyword>
<organism evidence="6 7">
    <name type="scientific">Cannabis sativa</name>
    <name type="common">Hemp</name>
    <name type="synonym">Marijuana</name>
    <dbReference type="NCBI Taxonomy" id="3483"/>
    <lineage>
        <taxon>Eukaryota</taxon>
        <taxon>Viridiplantae</taxon>
        <taxon>Streptophyta</taxon>
        <taxon>Embryophyta</taxon>
        <taxon>Tracheophyta</taxon>
        <taxon>Spermatophyta</taxon>
        <taxon>Magnoliopsida</taxon>
        <taxon>eudicotyledons</taxon>
        <taxon>Gunneridae</taxon>
        <taxon>Pentapetalae</taxon>
        <taxon>rosids</taxon>
        <taxon>fabids</taxon>
        <taxon>Rosales</taxon>
        <taxon>Cannabaceae</taxon>
        <taxon>Cannabis</taxon>
    </lineage>
</organism>
<evidence type="ECO:0000256" key="2">
    <source>
        <dbReference type="PROSITE-ProRule" id="PRU00176"/>
    </source>
</evidence>
<dbReference type="Gene3D" id="2.20.70.10">
    <property type="match status" value="1"/>
</dbReference>
<dbReference type="SUPFAM" id="SSF51045">
    <property type="entry name" value="WW domain"/>
    <property type="match status" value="1"/>
</dbReference>
<protein>
    <submittedName>
        <fullName evidence="6">Uncharacterized protein</fullName>
    </submittedName>
</protein>
<proteinExistence type="predicted"/>
<dbReference type="PROSITE" id="PS50102">
    <property type="entry name" value="RRM"/>
    <property type="match status" value="2"/>
</dbReference>
<dbReference type="Pfam" id="PF00397">
    <property type="entry name" value="WW"/>
    <property type="match status" value="1"/>
</dbReference>
<evidence type="ECO:0000259" key="4">
    <source>
        <dbReference type="PROSITE" id="PS50020"/>
    </source>
</evidence>
<dbReference type="SMART" id="SM00456">
    <property type="entry name" value="WW"/>
    <property type="match status" value="1"/>
</dbReference>
<comment type="caution">
    <text evidence="6">The sequence shown here is derived from an EMBL/GenBank/DDBJ whole genome shotgun (WGS) entry which is preliminary data.</text>
</comment>
<dbReference type="InterPro" id="IPR000504">
    <property type="entry name" value="RRM_dom"/>
</dbReference>
<dbReference type="CDD" id="cd00201">
    <property type="entry name" value="WW"/>
    <property type="match status" value="1"/>
</dbReference>
<accession>A0A7J6FH96</accession>
<dbReference type="AlphaFoldDB" id="A0A7J6FH96"/>
<feature type="compositionally biased region" description="Basic and acidic residues" evidence="3">
    <location>
        <begin position="26"/>
        <end position="37"/>
    </location>
</feature>
<reference evidence="6 7" key="1">
    <citation type="journal article" date="2020" name="bioRxiv">
        <title>Sequence and annotation of 42 cannabis genomes reveals extensive copy number variation in cannabinoid synthesis and pathogen resistance genes.</title>
        <authorList>
            <person name="Mckernan K.J."/>
            <person name="Helbert Y."/>
            <person name="Kane L.T."/>
            <person name="Ebling H."/>
            <person name="Zhang L."/>
            <person name="Liu B."/>
            <person name="Eaton Z."/>
            <person name="Mclaughlin S."/>
            <person name="Kingan S."/>
            <person name="Baybayan P."/>
            <person name="Concepcion G."/>
            <person name="Jordan M."/>
            <person name="Riva A."/>
            <person name="Barbazuk W."/>
            <person name="Harkins T."/>
        </authorList>
    </citation>
    <scope>NUCLEOTIDE SEQUENCE [LARGE SCALE GENOMIC DNA]</scope>
    <source>
        <strain evidence="7">cv. Jamaican Lion 4</strain>
        <tissue evidence="6">Leaf</tissue>
    </source>
</reference>
<dbReference type="InterPro" id="IPR001202">
    <property type="entry name" value="WW_dom"/>
</dbReference>
<dbReference type="SUPFAM" id="SSF54928">
    <property type="entry name" value="RNA-binding domain, RBD"/>
    <property type="match status" value="2"/>
</dbReference>
<dbReference type="SMART" id="SM00360">
    <property type="entry name" value="RRM"/>
    <property type="match status" value="2"/>
</dbReference>
<feature type="domain" description="WW" evidence="4">
    <location>
        <begin position="473"/>
        <end position="500"/>
    </location>
</feature>
<dbReference type="InterPro" id="IPR012677">
    <property type="entry name" value="Nucleotide-bd_a/b_plait_sf"/>
</dbReference>
<dbReference type="Gene3D" id="3.30.70.330">
    <property type="match status" value="2"/>
</dbReference>
<dbReference type="Proteomes" id="UP000583929">
    <property type="component" value="Unassembled WGS sequence"/>
</dbReference>
<keyword evidence="1 2" id="KW-0694">RNA-binding</keyword>